<gene>
    <name evidence="1" type="ORF">H9K75_05635</name>
</gene>
<keyword evidence="2" id="KW-1185">Reference proteome</keyword>
<protein>
    <submittedName>
        <fullName evidence="1">Uncharacterized protein</fullName>
    </submittedName>
</protein>
<dbReference type="InterPro" id="IPR028962">
    <property type="entry name" value="Imm10"/>
</dbReference>
<accession>A0A7H0GMH2</accession>
<organism evidence="1 2">
    <name type="scientific">Diaphorobacter aerolatus</name>
    <dbReference type="NCBI Taxonomy" id="1288495"/>
    <lineage>
        <taxon>Bacteria</taxon>
        <taxon>Pseudomonadati</taxon>
        <taxon>Pseudomonadota</taxon>
        <taxon>Betaproteobacteria</taxon>
        <taxon>Burkholderiales</taxon>
        <taxon>Comamonadaceae</taxon>
        <taxon>Diaphorobacter</taxon>
    </lineage>
</organism>
<dbReference type="KEGG" id="daer:H9K75_05635"/>
<dbReference type="EMBL" id="CP060783">
    <property type="protein sequence ID" value="QNP49488.1"/>
    <property type="molecule type" value="Genomic_DNA"/>
</dbReference>
<sequence>MKFEFSANEVNYSFENGIHTLGLADDKNEPKDYIILQRSIEIEEKDRELGQDTYYIEICADGVAGYGGIKSVLLSANTLKIEIGENAIWRGDLLLIEINIQVAKNFKGLRDGLSAIFLGTNTMLMFD</sequence>
<proteinExistence type="predicted"/>
<dbReference type="Pfam" id="PF15588">
    <property type="entry name" value="Imm10"/>
    <property type="match status" value="1"/>
</dbReference>
<evidence type="ECO:0000313" key="2">
    <source>
        <dbReference type="Proteomes" id="UP000516028"/>
    </source>
</evidence>
<dbReference type="Proteomes" id="UP000516028">
    <property type="component" value="Chromosome"/>
</dbReference>
<reference evidence="1 2" key="1">
    <citation type="submission" date="2020-08" db="EMBL/GenBank/DDBJ databases">
        <title>Genome sequence of Diaphorobacter aerolatus KACC 16536T.</title>
        <authorList>
            <person name="Hyun D.-W."/>
            <person name="Bae J.-W."/>
        </authorList>
    </citation>
    <scope>NUCLEOTIDE SEQUENCE [LARGE SCALE GENOMIC DNA]</scope>
    <source>
        <strain evidence="1 2">KACC 16536</strain>
    </source>
</reference>
<name>A0A7H0GMH2_9BURK</name>
<dbReference type="AlphaFoldDB" id="A0A7H0GMH2"/>
<evidence type="ECO:0000313" key="1">
    <source>
        <dbReference type="EMBL" id="QNP49488.1"/>
    </source>
</evidence>
<dbReference type="RefSeq" id="WP_187725077.1">
    <property type="nucleotide sequence ID" value="NZ_CP060783.1"/>
</dbReference>